<evidence type="ECO:0000259" key="4">
    <source>
        <dbReference type="Pfam" id="PF25607"/>
    </source>
</evidence>
<dbReference type="PANTHER" id="PTHR40940">
    <property type="entry name" value="PROTEIN BATD-RELATED"/>
    <property type="match status" value="1"/>
</dbReference>
<keyword evidence="2" id="KW-1133">Transmembrane helix</keyword>
<keyword evidence="3" id="KW-0732">Signal</keyword>
<evidence type="ECO:0000256" key="1">
    <source>
        <dbReference type="SAM" id="MobiDB-lite"/>
    </source>
</evidence>
<dbReference type="Pfam" id="PF13584">
    <property type="entry name" value="BatD"/>
    <property type="match status" value="1"/>
</dbReference>
<keyword evidence="2" id="KW-0472">Membrane</keyword>
<evidence type="ECO:0000313" key="6">
    <source>
        <dbReference type="Proteomes" id="UP001501600"/>
    </source>
</evidence>
<organism evidence="5 6">
    <name type="scientific">Ferrimonas gelatinilytica</name>
    <dbReference type="NCBI Taxonomy" id="1255257"/>
    <lineage>
        <taxon>Bacteria</taxon>
        <taxon>Pseudomonadati</taxon>
        <taxon>Pseudomonadota</taxon>
        <taxon>Gammaproteobacteria</taxon>
        <taxon>Alteromonadales</taxon>
        <taxon>Ferrimonadaceae</taxon>
        <taxon>Ferrimonas</taxon>
    </lineage>
</organism>
<dbReference type="PANTHER" id="PTHR40940:SF1">
    <property type="entry name" value="PROTEIN BATD"/>
    <property type="match status" value="1"/>
</dbReference>
<keyword evidence="2" id="KW-0812">Transmembrane</keyword>
<feature type="region of interest" description="Disordered" evidence="1">
    <location>
        <begin position="534"/>
        <end position="563"/>
    </location>
</feature>
<dbReference type="RefSeq" id="WP_345316705.1">
    <property type="nucleotide sequence ID" value="NZ_BAABLF010000010.1"/>
</dbReference>
<feature type="chain" id="PRO_5045628728" evidence="3">
    <location>
        <begin position="33"/>
        <end position="563"/>
    </location>
</feature>
<dbReference type="InterPro" id="IPR025738">
    <property type="entry name" value="BatD"/>
</dbReference>
<feature type="transmembrane region" description="Helical" evidence="2">
    <location>
        <begin position="422"/>
        <end position="441"/>
    </location>
</feature>
<sequence>MVNRAPHFPTFAAFIGAALALLSLLLPPQAMAVTTLTAYVDQNPAIMGQSVTLTITADDSLKRDALDLTPLEQNFVVGRSSVSSSTQIINFDMKQQTTWTVLLLPRQPGEFTLPSLAIEGVQTQPITLEVLPADQAAERDTLPLAFIETELDRNEIYPGQPALLTATLHVGADLQRGALTAPSAPGITLSQWGEDESGTEVVRGQRYRTVTRRYVVSAAESGPLTLDPIQFEGDLLVGGGDLINRGRARSMVVASDPIELTVLPQPAAYQGEWLVADMVALSDDLGEQAGPYEVGQPISRTLLLTAMGAVADALPAPKVTAPEGMRLYPDKVKREGGVRQDRLIATLRQSVALVASQPGQFTLPEVRVPWWNAKLKRQEWAVLPSRTVEVIPSSGSAATPPDSPQPTAAQPQHPLSTEAGHWPLLTALMFLLWLVTLVWGWRRGRPKIQPLTEKGPSEVDDSALLRACEKHDGTTVLNLLPIWAEAYLGQPVTLPQLSQRLPALAEPIAQLQRSRFAVAKAPWDGTALAKAIRALPPPRRKPVSDLPPLDPTTTLTEPVSKRP</sequence>
<dbReference type="EMBL" id="BAABLF010000010">
    <property type="protein sequence ID" value="GAA5191287.1"/>
    <property type="molecule type" value="Genomic_DNA"/>
</dbReference>
<evidence type="ECO:0000313" key="5">
    <source>
        <dbReference type="EMBL" id="GAA5191287.1"/>
    </source>
</evidence>
<feature type="domain" description="DUF7939" evidence="4">
    <location>
        <begin position="463"/>
        <end position="537"/>
    </location>
</feature>
<comment type="caution">
    <text evidence="5">The sequence shown here is derived from an EMBL/GenBank/DDBJ whole genome shotgun (WGS) entry which is preliminary data.</text>
</comment>
<accession>A0ABP9S629</accession>
<feature type="signal peptide" evidence="3">
    <location>
        <begin position="1"/>
        <end position="32"/>
    </location>
</feature>
<protein>
    <submittedName>
        <fullName evidence="5">BatD family protein</fullName>
    </submittedName>
</protein>
<dbReference type="InterPro" id="IPR057699">
    <property type="entry name" value="DUF7939"/>
</dbReference>
<reference evidence="6" key="1">
    <citation type="journal article" date="2019" name="Int. J. Syst. Evol. Microbiol.">
        <title>The Global Catalogue of Microorganisms (GCM) 10K type strain sequencing project: providing services to taxonomists for standard genome sequencing and annotation.</title>
        <authorList>
            <consortium name="The Broad Institute Genomics Platform"/>
            <consortium name="The Broad Institute Genome Sequencing Center for Infectious Disease"/>
            <person name="Wu L."/>
            <person name="Ma J."/>
        </authorList>
    </citation>
    <scope>NUCLEOTIDE SEQUENCE [LARGE SCALE GENOMIC DNA]</scope>
    <source>
        <strain evidence="6">JCM 18720</strain>
    </source>
</reference>
<feature type="compositionally biased region" description="Polar residues" evidence="1">
    <location>
        <begin position="405"/>
        <end position="415"/>
    </location>
</feature>
<evidence type="ECO:0000256" key="2">
    <source>
        <dbReference type="SAM" id="Phobius"/>
    </source>
</evidence>
<gene>
    <name evidence="5" type="ORF">GCM10025772_17750</name>
</gene>
<dbReference type="Pfam" id="PF25607">
    <property type="entry name" value="DUF7939"/>
    <property type="match status" value="1"/>
</dbReference>
<feature type="region of interest" description="Disordered" evidence="1">
    <location>
        <begin position="392"/>
        <end position="415"/>
    </location>
</feature>
<evidence type="ECO:0000256" key="3">
    <source>
        <dbReference type="SAM" id="SignalP"/>
    </source>
</evidence>
<keyword evidence="6" id="KW-1185">Reference proteome</keyword>
<name>A0ABP9S629_9GAMM</name>
<dbReference type="Proteomes" id="UP001501600">
    <property type="component" value="Unassembled WGS sequence"/>
</dbReference>
<proteinExistence type="predicted"/>